<dbReference type="RefSeq" id="WP_312896837.1">
    <property type="nucleotide sequence ID" value="NZ_JACHIN010000024.1"/>
</dbReference>
<dbReference type="Proteomes" id="UP000568380">
    <property type="component" value="Unassembled WGS sequence"/>
</dbReference>
<dbReference type="EMBL" id="JACHIN010000024">
    <property type="protein sequence ID" value="MBB5084531.1"/>
    <property type="molecule type" value="Genomic_DNA"/>
</dbReference>
<protein>
    <recommendedName>
        <fullName evidence="4">LuxR family transcriptional regulator</fullName>
    </recommendedName>
</protein>
<evidence type="ECO:0000256" key="1">
    <source>
        <dbReference type="SAM" id="Coils"/>
    </source>
</evidence>
<reference evidence="2 3" key="1">
    <citation type="submission" date="2020-08" db="EMBL/GenBank/DDBJ databases">
        <title>Genomic Encyclopedia of Type Strains, Phase IV (KMG-IV): sequencing the most valuable type-strain genomes for metagenomic binning, comparative biology and taxonomic classification.</title>
        <authorList>
            <person name="Goeker M."/>
        </authorList>
    </citation>
    <scope>NUCLEOTIDE SEQUENCE [LARGE SCALE GENOMIC DNA]</scope>
    <source>
        <strain evidence="2 3">DSM 45385</strain>
    </source>
</reference>
<accession>A0A7W8AG81</accession>
<gene>
    <name evidence="2" type="ORF">HNR40_010040</name>
</gene>
<evidence type="ECO:0008006" key="4">
    <source>
        <dbReference type="Google" id="ProtNLM"/>
    </source>
</evidence>
<dbReference type="AlphaFoldDB" id="A0A7W8AG81"/>
<name>A0A7W8AG81_9ACTN</name>
<sequence length="630" mass="67515">MSTVRERGACGTATISLIEGERALHADGDLNAARHHFDAAYHEAERDGDTVALARAALGLGGIWVHEHRTAAEAQTIRIRQRHALTLIDPRSPLALRLRARLCGEEDYRSGRHAGILAMLTQARHSGDPVALAETLSLAHHCVLGPEHGVLRHELAEDLIGQASRTGRRGDLMMGLMWRTVDLFLAGHPHAGRSLDELRALLDETDHLAVGFIVSAIDVMLAIRAGRFAQAEQLAAESGERGARAGDIDAAGWPSGQVTIVRWYQGRLPELLPVLTELVNSSVLGVLDYSYLAATATAAVGAGETRLAANMLARLRGQDLACLPSSSVWLTTLYGVAEAAHLLGEADLSTQTYELLRPYAHLPAITSLGVACLGSVHHPLGVASLTTGDIARAVIHFGEAVRANLALGHWPAVALSRWRLGQALALRGEPAERELELAAQEAAEMGMVLPASPSGTARRTGKVVCRRRGAQWQFEFGARCAHVDHSVGMGHLATLLANPGREVRAGDLVTGPAATEAVSTQPLLDEEAKRAYQQRLGQLQDDIDELESMNDLERATALRAEHDWLVTELAAAAGLGGRTRSFAGTDERARISVGKAIRRAIGRIAEADPVIGAELRATVQTGQRCVYQPR</sequence>
<comment type="caution">
    <text evidence="2">The sequence shown here is derived from an EMBL/GenBank/DDBJ whole genome shotgun (WGS) entry which is preliminary data.</text>
</comment>
<proteinExistence type="predicted"/>
<evidence type="ECO:0000313" key="3">
    <source>
        <dbReference type="Proteomes" id="UP000568380"/>
    </source>
</evidence>
<organism evidence="2 3">
    <name type="scientific">Nonomuraea endophytica</name>
    <dbReference type="NCBI Taxonomy" id="714136"/>
    <lineage>
        <taxon>Bacteria</taxon>
        <taxon>Bacillati</taxon>
        <taxon>Actinomycetota</taxon>
        <taxon>Actinomycetes</taxon>
        <taxon>Streptosporangiales</taxon>
        <taxon>Streptosporangiaceae</taxon>
        <taxon>Nonomuraea</taxon>
    </lineage>
</organism>
<keyword evidence="1" id="KW-0175">Coiled coil</keyword>
<evidence type="ECO:0000313" key="2">
    <source>
        <dbReference type="EMBL" id="MBB5084531.1"/>
    </source>
</evidence>
<keyword evidence="3" id="KW-1185">Reference proteome</keyword>
<feature type="coiled-coil region" evidence="1">
    <location>
        <begin position="529"/>
        <end position="556"/>
    </location>
</feature>